<dbReference type="Proteomes" id="UP000225448">
    <property type="component" value="Segment"/>
</dbReference>
<reference evidence="1 2" key="1">
    <citation type="submission" date="2017-05" db="EMBL/GenBank/DDBJ databases">
        <authorList>
            <person name="Song R."/>
            <person name="Chenine A.L."/>
            <person name="Ruprecht R.M."/>
        </authorList>
    </citation>
    <scope>NUCLEOTIDE SEQUENCE [LARGE SCALE GENOMIC DNA]</scope>
</reference>
<accession>A0A1Y0T2H9</accession>
<sequence>MSAKQVFDLNQKYNDRIAYLLHNLPKEVMPGVERHVLTAARDLYIDFLAMENKVNIDYLVWLGIITKFYRFQPLLAVDQDDVLANLAEKIINHPSLVDYFKQYVDTGVELDVLQLRLFVDSVNTTLAA</sequence>
<evidence type="ECO:0000313" key="2">
    <source>
        <dbReference type="Proteomes" id="UP000225448"/>
    </source>
</evidence>
<gene>
    <name evidence="1" type="ORF">PHABIO_436</name>
</gene>
<keyword evidence="2" id="KW-1185">Reference proteome</keyword>
<organism evidence="1 2">
    <name type="scientific">Pseudomonas phage Phabio</name>
    <dbReference type="NCBI Taxonomy" id="2006668"/>
    <lineage>
        <taxon>Viruses</taxon>
        <taxon>Duplodnaviria</taxon>
        <taxon>Heunggongvirae</taxon>
        <taxon>Uroviricota</taxon>
        <taxon>Caudoviricetes</taxon>
        <taxon>Chimalliviridae</taxon>
        <taxon>Phabiovirus</taxon>
        <taxon>Phabiovirus phabio</taxon>
    </lineage>
</organism>
<evidence type="ECO:0000313" key="1">
    <source>
        <dbReference type="EMBL" id="ARV77067.1"/>
    </source>
</evidence>
<dbReference type="EMBL" id="MF042360">
    <property type="protein sequence ID" value="ARV77067.1"/>
    <property type="molecule type" value="Genomic_DNA"/>
</dbReference>
<protein>
    <submittedName>
        <fullName evidence="1">Uncharacterized protein</fullName>
    </submittedName>
</protein>
<name>A0A1Y0T2H9_9CAUD</name>
<proteinExistence type="predicted"/>